<dbReference type="GO" id="GO:0016757">
    <property type="term" value="F:glycosyltransferase activity"/>
    <property type="evidence" value="ECO:0007669"/>
    <property type="project" value="UniProtKB-KW"/>
</dbReference>
<name>I8HZQ9_9GAMM</name>
<dbReference type="Pfam" id="PF13439">
    <property type="entry name" value="Glyco_transf_4"/>
    <property type="match status" value="1"/>
</dbReference>
<dbReference type="PATRIC" id="fig|1172194.4.peg.2603"/>
<keyword evidence="2 4" id="KW-0808">Transferase</keyword>
<evidence type="ECO:0000313" key="4">
    <source>
        <dbReference type="EMBL" id="EIT69111.1"/>
    </source>
</evidence>
<dbReference type="PANTHER" id="PTHR12526:SF510">
    <property type="entry name" value="D-INOSITOL 3-PHOSPHATE GLYCOSYLTRANSFERASE"/>
    <property type="match status" value="1"/>
</dbReference>
<dbReference type="Gene3D" id="3.40.50.2000">
    <property type="entry name" value="Glycogen Phosphorylase B"/>
    <property type="match status" value="2"/>
</dbReference>
<gene>
    <name evidence="4" type="ORF">WQQ_26930</name>
</gene>
<comment type="caution">
    <text evidence="4">The sequence shown here is derived from an EMBL/GenBank/DDBJ whole genome shotgun (WGS) entry which is preliminary data.</text>
</comment>
<dbReference type="AlphaFoldDB" id="I8HZQ9"/>
<accession>I8HZQ9</accession>
<dbReference type="Proteomes" id="UP000003704">
    <property type="component" value="Unassembled WGS sequence"/>
</dbReference>
<evidence type="ECO:0000256" key="2">
    <source>
        <dbReference type="ARBA" id="ARBA00022679"/>
    </source>
</evidence>
<dbReference type="RefSeq" id="WP_007185634.1">
    <property type="nucleotide sequence ID" value="NZ_AKGD01000002.1"/>
</dbReference>
<keyword evidence="5" id="KW-1185">Reference proteome</keyword>
<evidence type="ECO:0000313" key="5">
    <source>
        <dbReference type="Proteomes" id="UP000003704"/>
    </source>
</evidence>
<protein>
    <submittedName>
        <fullName evidence="4">Glycosyl transferase, group 1 family protein</fullName>
    </submittedName>
</protein>
<dbReference type="InterPro" id="IPR028098">
    <property type="entry name" value="Glyco_trans_4-like_N"/>
</dbReference>
<evidence type="ECO:0000259" key="3">
    <source>
        <dbReference type="Pfam" id="PF13439"/>
    </source>
</evidence>
<dbReference type="PANTHER" id="PTHR12526">
    <property type="entry name" value="GLYCOSYLTRANSFERASE"/>
    <property type="match status" value="1"/>
</dbReference>
<evidence type="ECO:0000256" key="1">
    <source>
        <dbReference type="ARBA" id="ARBA00022676"/>
    </source>
</evidence>
<dbReference type="Pfam" id="PF13692">
    <property type="entry name" value="Glyco_trans_1_4"/>
    <property type="match status" value="1"/>
</dbReference>
<dbReference type="CDD" id="cd03811">
    <property type="entry name" value="GT4_GT28_WabH-like"/>
    <property type="match status" value="1"/>
</dbReference>
<dbReference type="STRING" id="1172194.WQQ_26930"/>
<dbReference type="SUPFAM" id="SSF53756">
    <property type="entry name" value="UDP-Glycosyltransferase/glycogen phosphorylase"/>
    <property type="match status" value="1"/>
</dbReference>
<keyword evidence="1" id="KW-0328">Glycosyltransferase</keyword>
<feature type="domain" description="Glycosyltransferase subfamily 4-like N-terminal" evidence="3">
    <location>
        <begin position="28"/>
        <end position="185"/>
    </location>
</feature>
<reference evidence="4 5" key="1">
    <citation type="journal article" date="2012" name="J. Bacteriol.">
        <title>Genome Sequence of n-Alkane-Degrading Hydrocarboniphaga effusa Strain AP103T (ATCC BAA-332T).</title>
        <authorList>
            <person name="Chang H.K."/>
            <person name="Zylstra G.J."/>
            <person name="Chae J.C."/>
        </authorList>
    </citation>
    <scope>NUCLEOTIDE SEQUENCE [LARGE SCALE GENOMIC DNA]</scope>
    <source>
        <strain evidence="4 5">AP103</strain>
    </source>
</reference>
<organism evidence="4 5">
    <name type="scientific">Hydrocarboniphaga effusa AP103</name>
    <dbReference type="NCBI Taxonomy" id="1172194"/>
    <lineage>
        <taxon>Bacteria</taxon>
        <taxon>Pseudomonadati</taxon>
        <taxon>Pseudomonadota</taxon>
        <taxon>Gammaproteobacteria</taxon>
        <taxon>Nevskiales</taxon>
        <taxon>Nevskiaceae</taxon>
        <taxon>Hydrocarboniphaga</taxon>
    </lineage>
</organism>
<dbReference type="EMBL" id="AKGD01000002">
    <property type="protein sequence ID" value="EIT69111.1"/>
    <property type="molecule type" value="Genomic_DNA"/>
</dbReference>
<proteinExistence type="predicted"/>
<sequence>MHDPHSGQASGGVANKRLAVLLSFSGDGGVERMVTHLCAEFANHVQVDLLAIKAQGHHVSRIPPSVNLIRLESRHSWTSVGEIARYLRQARPDAMLVAKDRAGRAAIRARARVGAQMPLWIRLGTNLSAALERKSAFNRWLRTAPMRRLYALASGVIAVSEGVRQDTLAITGLAPERVRVIRNPVITPELEALAREPVDHPWLPPREQRGEPVIMGMGRLTRQKDFPTLIRAFAAMQAQRPARLILLGEGRDRDALAALAQELGVADRLHFAGFQKNPYAWLSKADLFVLSSAWEGSPNALTEALALGVPSVSTRCPSGPDELLAEGRYGPLVNVGDHAALAVAVSQVLAEPLAPEMLRQAVDEYRVERSAAAYLRTLGL</sequence>